<feature type="region of interest" description="Disordered" evidence="1">
    <location>
        <begin position="1"/>
        <end position="27"/>
    </location>
</feature>
<reference evidence="2 3" key="1">
    <citation type="submission" date="2018-01" db="EMBL/GenBank/DDBJ databases">
        <title>Genome characterization of the sugarcane-associated fungus Trichoderma ghanense CCMA-1212 and their application in lignocelulose bioconversion.</title>
        <authorList>
            <person name="Steindorff A.S."/>
            <person name="Mendes T.D."/>
            <person name="Vilela E.S.D."/>
            <person name="Rodrigues D.S."/>
            <person name="Formighieri E.F."/>
            <person name="Melo I.S."/>
            <person name="Favaro L.C.L."/>
        </authorList>
    </citation>
    <scope>NUCLEOTIDE SEQUENCE [LARGE SCALE GENOMIC DNA]</scope>
    <source>
        <strain evidence="2 3">CCMA-1212</strain>
    </source>
</reference>
<evidence type="ECO:0000313" key="3">
    <source>
        <dbReference type="Proteomes" id="UP001642720"/>
    </source>
</evidence>
<proteinExistence type="predicted"/>
<gene>
    <name evidence="2" type="ORF">CCMA1212_008104</name>
</gene>
<dbReference type="Proteomes" id="UP001642720">
    <property type="component" value="Unassembled WGS sequence"/>
</dbReference>
<protein>
    <submittedName>
        <fullName evidence="2">Uncharacterized protein</fullName>
    </submittedName>
</protein>
<feature type="region of interest" description="Disordered" evidence="1">
    <location>
        <begin position="125"/>
        <end position="145"/>
    </location>
</feature>
<comment type="caution">
    <text evidence="2">The sequence shown here is derived from an EMBL/GenBank/DDBJ whole genome shotgun (WGS) entry which is preliminary data.</text>
</comment>
<evidence type="ECO:0000313" key="2">
    <source>
        <dbReference type="EMBL" id="TFA99893.1"/>
    </source>
</evidence>
<accession>A0ABY2GWS8</accession>
<dbReference type="EMBL" id="PPTA01000012">
    <property type="protein sequence ID" value="TFA99893.1"/>
    <property type="molecule type" value="Genomic_DNA"/>
</dbReference>
<keyword evidence="3" id="KW-1185">Reference proteome</keyword>
<evidence type="ECO:0000256" key="1">
    <source>
        <dbReference type="SAM" id="MobiDB-lite"/>
    </source>
</evidence>
<sequence length="172" mass="18582">GGWRGQWRGHRDQRSSPTAAGSVTELPGGGCKDSHPVCHPLVLVVGASPPHVFGPDGQQPEEAFCRRTMPASKLVCGGFLSVSIALARLNGRGPLGSLEHMGHAAMYSKGLRKWLTLHLREQKKKSRALHTPLGMRPSPSGGGRFSPPRIWRCAAHQRPSRTSTADLHAFMT</sequence>
<name>A0ABY2GWS8_9HYPO</name>
<feature type="non-terminal residue" evidence="2">
    <location>
        <position position="1"/>
    </location>
</feature>
<organism evidence="2 3">
    <name type="scientific">Trichoderma ghanense</name>
    <dbReference type="NCBI Taxonomy" id="65468"/>
    <lineage>
        <taxon>Eukaryota</taxon>
        <taxon>Fungi</taxon>
        <taxon>Dikarya</taxon>
        <taxon>Ascomycota</taxon>
        <taxon>Pezizomycotina</taxon>
        <taxon>Sordariomycetes</taxon>
        <taxon>Hypocreomycetidae</taxon>
        <taxon>Hypocreales</taxon>
        <taxon>Hypocreaceae</taxon>
        <taxon>Trichoderma</taxon>
    </lineage>
</organism>
<dbReference type="GeneID" id="300579701"/>
<dbReference type="RefSeq" id="XP_073556095.1">
    <property type="nucleotide sequence ID" value="XM_073705251.1"/>
</dbReference>